<dbReference type="EMBL" id="DYDO01000001">
    <property type="protein sequence ID" value="DBA32803.1"/>
    <property type="molecule type" value="Genomic_DNA"/>
</dbReference>
<comment type="caution">
    <text evidence="1">The sequence shown here is derived from an EMBL/GenBank/DDBJ whole genome shotgun (WGS) entry which is preliminary data.</text>
</comment>
<organism evidence="1 2">
    <name type="scientific">Pyxicephalus adspersus</name>
    <name type="common">African bullfrog</name>
    <dbReference type="NCBI Taxonomy" id="30357"/>
    <lineage>
        <taxon>Eukaryota</taxon>
        <taxon>Metazoa</taxon>
        <taxon>Chordata</taxon>
        <taxon>Craniata</taxon>
        <taxon>Vertebrata</taxon>
        <taxon>Euteleostomi</taxon>
        <taxon>Amphibia</taxon>
        <taxon>Batrachia</taxon>
        <taxon>Anura</taxon>
        <taxon>Neobatrachia</taxon>
        <taxon>Ranoidea</taxon>
        <taxon>Pyxicephalidae</taxon>
        <taxon>Pyxicephalinae</taxon>
        <taxon>Pyxicephalus</taxon>
    </lineage>
</organism>
<gene>
    <name evidence="1" type="ORF">GDO54_000566</name>
</gene>
<dbReference type="AlphaFoldDB" id="A0AAV3AZB3"/>
<keyword evidence="2" id="KW-1185">Reference proteome</keyword>
<sequence length="85" mass="10230">MLKIEKNTFYKYTLEFKDKGHEAAIYMGTCFPRDLLYKMNAEGSEYFGYYIKHQFSYCLPQKFDTKWLGKLCLQTQQQEKEVAFI</sequence>
<protein>
    <submittedName>
        <fullName evidence="1">Uncharacterized protein</fullName>
    </submittedName>
</protein>
<proteinExistence type="predicted"/>
<name>A0AAV3AZB3_PYXAD</name>
<evidence type="ECO:0000313" key="2">
    <source>
        <dbReference type="Proteomes" id="UP001181693"/>
    </source>
</evidence>
<accession>A0AAV3AZB3</accession>
<evidence type="ECO:0000313" key="1">
    <source>
        <dbReference type="EMBL" id="DBA32803.1"/>
    </source>
</evidence>
<dbReference type="Proteomes" id="UP001181693">
    <property type="component" value="Unassembled WGS sequence"/>
</dbReference>
<reference evidence="1" key="1">
    <citation type="thesis" date="2020" institute="ProQuest LLC" country="789 East Eisenhower Parkway, Ann Arbor, MI, USA">
        <title>Comparative Genomics and Chromosome Evolution.</title>
        <authorList>
            <person name="Mudd A.B."/>
        </authorList>
    </citation>
    <scope>NUCLEOTIDE SEQUENCE</scope>
    <source>
        <strain evidence="1">1538</strain>
        <tissue evidence="1">Blood</tissue>
    </source>
</reference>